<evidence type="ECO:0000256" key="1">
    <source>
        <dbReference type="SAM" id="MobiDB-lite"/>
    </source>
</evidence>
<dbReference type="AlphaFoldDB" id="A0A8X6MUH5"/>
<name>A0A8X6MUH5_NEPPI</name>
<sequence length="104" mass="12288">MTEENLVNHIIMRLSPQVRIYYPRERDEGVVETDGLDGEVSRVESEYSKGLDSEETSKRKQCRGRRMMSEGSTESSNNKERRHLSKRRPPVRRNWRKLSAFFIS</sequence>
<keyword evidence="3" id="KW-1185">Reference proteome</keyword>
<protein>
    <submittedName>
        <fullName evidence="2">Uncharacterized protein</fullName>
    </submittedName>
</protein>
<feature type="region of interest" description="Disordered" evidence="1">
    <location>
        <begin position="31"/>
        <end position="91"/>
    </location>
</feature>
<evidence type="ECO:0000313" key="2">
    <source>
        <dbReference type="EMBL" id="GFS78775.1"/>
    </source>
</evidence>
<comment type="caution">
    <text evidence="2">The sequence shown here is derived from an EMBL/GenBank/DDBJ whole genome shotgun (WGS) entry which is preliminary data.</text>
</comment>
<evidence type="ECO:0000313" key="3">
    <source>
        <dbReference type="Proteomes" id="UP000887013"/>
    </source>
</evidence>
<feature type="compositionally biased region" description="Basic and acidic residues" evidence="1">
    <location>
        <begin position="39"/>
        <end position="58"/>
    </location>
</feature>
<organism evidence="2 3">
    <name type="scientific">Nephila pilipes</name>
    <name type="common">Giant wood spider</name>
    <name type="synonym">Nephila maculata</name>
    <dbReference type="NCBI Taxonomy" id="299642"/>
    <lineage>
        <taxon>Eukaryota</taxon>
        <taxon>Metazoa</taxon>
        <taxon>Ecdysozoa</taxon>
        <taxon>Arthropoda</taxon>
        <taxon>Chelicerata</taxon>
        <taxon>Arachnida</taxon>
        <taxon>Araneae</taxon>
        <taxon>Araneomorphae</taxon>
        <taxon>Entelegynae</taxon>
        <taxon>Araneoidea</taxon>
        <taxon>Nephilidae</taxon>
        <taxon>Nephila</taxon>
    </lineage>
</organism>
<dbReference type="Proteomes" id="UP000887013">
    <property type="component" value="Unassembled WGS sequence"/>
</dbReference>
<proteinExistence type="predicted"/>
<accession>A0A8X6MUH5</accession>
<gene>
    <name evidence="2" type="ORF">NPIL_325341</name>
</gene>
<dbReference type="EMBL" id="BMAW01051129">
    <property type="protein sequence ID" value="GFS78775.1"/>
    <property type="molecule type" value="Genomic_DNA"/>
</dbReference>
<feature type="compositionally biased region" description="Basic residues" evidence="1">
    <location>
        <begin position="80"/>
        <end position="91"/>
    </location>
</feature>
<reference evidence="2" key="1">
    <citation type="submission" date="2020-08" db="EMBL/GenBank/DDBJ databases">
        <title>Multicomponent nature underlies the extraordinary mechanical properties of spider dragline silk.</title>
        <authorList>
            <person name="Kono N."/>
            <person name="Nakamura H."/>
            <person name="Mori M."/>
            <person name="Yoshida Y."/>
            <person name="Ohtoshi R."/>
            <person name="Malay A.D."/>
            <person name="Moran D.A.P."/>
            <person name="Tomita M."/>
            <person name="Numata K."/>
            <person name="Arakawa K."/>
        </authorList>
    </citation>
    <scope>NUCLEOTIDE SEQUENCE</scope>
</reference>